<dbReference type="AlphaFoldDB" id="A0A9J5XFA2"/>
<evidence type="ECO:0000313" key="2">
    <source>
        <dbReference type="Proteomes" id="UP000824120"/>
    </source>
</evidence>
<keyword evidence="2" id="KW-1185">Reference proteome</keyword>
<dbReference type="EMBL" id="JACXVP010000009">
    <property type="protein sequence ID" value="KAG5586311.1"/>
    <property type="molecule type" value="Genomic_DNA"/>
</dbReference>
<gene>
    <name evidence="1" type="ORF">H5410_046745</name>
</gene>
<name>A0A9J5XFA2_SOLCO</name>
<reference evidence="1 2" key="1">
    <citation type="submission" date="2020-09" db="EMBL/GenBank/DDBJ databases">
        <title>De no assembly of potato wild relative species, Solanum commersonii.</title>
        <authorList>
            <person name="Cho K."/>
        </authorList>
    </citation>
    <scope>NUCLEOTIDE SEQUENCE [LARGE SCALE GENOMIC DNA]</scope>
    <source>
        <strain evidence="1">LZ3.2</strain>
        <tissue evidence="1">Leaf</tissue>
    </source>
</reference>
<protein>
    <submittedName>
        <fullName evidence="1">Uncharacterized protein</fullName>
    </submittedName>
</protein>
<organism evidence="1 2">
    <name type="scientific">Solanum commersonii</name>
    <name type="common">Commerson's wild potato</name>
    <name type="synonym">Commerson's nightshade</name>
    <dbReference type="NCBI Taxonomy" id="4109"/>
    <lineage>
        <taxon>Eukaryota</taxon>
        <taxon>Viridiplantae</taxon>
        <taxon>Streptophyta</taxon>
        <taxon>Embryophyta</taxon>
        <taxon>Tracheophyta</taxon>
        <taxon>Spermatophyta</taxon>
        <taxon>Magnoliopsida</taxon>
        <taxon>eudicotyledons</taxon>
        <taxon>Gunneridae</taxon>
        <taxon>Pentapetalae</taxon>
        <taxon>asterids</taxon>
        <taxon>lamiids</taxon>
        <taxon>Solanales</taxon>
        <taxon>Solanaceae</taxon>
        <taxon>Solanoideae</taxon>
        <taxon>Solaneae</taxon>
        <taxon>Solanum</taxon>
    </lineage>
</organism>
<dbReference type="Proteomes" id="UP000824120">
    <property type="component" value="Chromosome 9"/>
</dbReference>
<evidence type="ECO:0000313" key="1">
    <source>
        <dbReference type="EMBL" id="KAG5586311.1"/>
    </source>
</evidence>
<sequence length="76" mass="8331">MENDEIQFLASFSANPACFLLSEKIFPILKHPRAHGNNSSIITSTVLPNEKKGSSSLSPSVKPILIKKFSYNEGIP</sequence>
<proteinExistence type="predicted"/>
<comment type="caution">
    <text evidence="1">The sequence shown here is derived from an EMBL/GenBank/DDBJ whole genome shotgun (WGS) entry which is preliminary data.</text>
</comment>
<accession>A0A9J5XFA2</accession>